<organism evidence="4 5">
    <name type="scientific">Denitratisoma oestradiolicum</name>
    <dbReference type="NCBI Taxonomy" id="311182"/>
    <lineage>
        <taxon>Bacteria</taxon>
        <taxon>Pseudomonadati</taxon>
        <taxon>Pseudomonadota</taxon>
        <taxon>Betaproteobacteria</taxon>
        <taxon>Nitrosomonadales</taxon>
        <taxon>Sterolibacteriaceae</taxon>
        <taxon>Denitratisoma</taxon>
    </lineage>
</organism>
<dbReference type="InterPro" id="IPR036271">
    <property type="entry name" value="Tet_transcr_reg_TetR-rel_C_sf"/>
</dbReference>
<keyword evidence="5" id="KW-1185">Reference proteome</keyword>
<dbReference type="PROSITE" id="PS50977">
    <property type="entry name" value="HTH_TETR_2"/>
    <property type="match status" value="1"/>
</dbReference>
<evidence type="ECO:0000256" key="2">
    <source>
        <dbReference type="ARBA" id="ARBA00023125"/>
    </source>
</evidence>
<name>A0A6S6XXA1_9PROT</name>
<keyword evidence="1" id="KW-0805">Transcription regulation</keyword>
<dbReference type="RefSeq" id="WP_145771447.1">
    <property type="nucleotide sequence ID" value="NZ_LR778301.1"/>
</dbReference>
<evidence type="ECO:0000313" key="5">
    <source>
        <dbReference type="Proteomes" id="UP000515733"/>
    </source>
</evidence>
<dbReference type="GO" id="GO:0003700">
    <property type="term" value="F:DNA-binding transcription factor activity"/>
    <property type="evidence" value="ECO:0007669"/>
    <property type="project" value="TreeGrafter"/>
</dbReference>
<gene>
    <name evidence="4" type="ORF">DENOEST_0330</name>
</gene>
<evidence type="ECO:0000313" key="4">
    <source>
        <dbReference type="EMBL" id="CAB1367502.1"/>
    </source>
</evidence>
<dbReference type="PANTHER" id="PTHR30055">
    <property type="entry name" value="HTH-TYPE TRANSCRIPTIONAL REGULATOR RUTR"/>
    <property type="match status" value="1"/>
</dbReference>
<dbReference type="InterPro" id="IPR011075">
    <property type="entry name" value="TetR_C"/>
</dbReference>
<dbReference type="SUPFAM" id="SSF46689">
    <property type="entry name" value="Homeodomain-like"/>
    <property type="match status" value="1"/>
</dbReference>
<dbReference type="KEGG" id="doe:DENOEST_0330"/>
<dbReference type="AlphaFoldDB" id="A0A6S6XXA1"/>
<keyword evidence="3" id="KW-0804">Transcription</keyword>
<reference evidence="4 5" key="1">
    <citation type="submission" date="2020-03" db="EMBL/GenBank/DDBJ databases">
        <authorList>
            <consortium name="Genoscope - CEA"/>
            <person name="William W."/>
        </authorList>
    </citation>
    <scope>NUCLEOTIDE SEQUENCE [LARGE SCALE GENOMIC DNA]</scope>
    <source>
        <strain evidence="5">DSM 16959</strain>
    </source>
</reference>
<keyword evidence="2" id="KW-0238">DNA-binding</keyword>
<sequence>MKSPGNAVSDVTSKAAAKRPAEPSVNQPRGSIRTGGRTERVRLLVANAVLDALRNGNYFFDIKDIADLTGVNKSTIYRRWPTRVALISEAMKEHNSQIQIVDTGKWRSDLLCLGLNLRSFFSNPTELAFNATLAMSNDPDRSAMADQNWAPVQERLEQVVERAKARGEIPQDTPGRLIMSMLTSPILSQILLGKSLPTDEMIARLVDLLVKATAHPD</sequence>
<dbReference type="OrthoDB" id="9796019at2"/>
<protein>
    <submittedName>
        <fullName evidence="4">Uncharacterized protein</fullName>
    </submittedName>
</protein>
<dbReference type="Proteomes" id="UP000515733">
    <property type="component" value="Chromosome"/>
</dbReference>
<dbReference type="EMBL" id="LR778301">
    <property type="protein sequence ID" value="CAB1367502.1"/>
    <property type="molecule type" value="Genomic_DNA"/>
</dbReference>
<evidence type="ECO:0000256" key="1">
    <source>
        <dbReference type="ARBA" id="ARBA00023015"/>
    </source>
</evidence>
<dbReference type="SUPFAM" id="SSF48498">
    <property type="entry name" value="Tetracyclin repressor-like, C-terminal domain"/>
    <property type="match status" value="1"/>
</dbReference>
<dbReference type="GO" id="GO:0000976">
    <property type="term" value="F:transcription cis-regulatory region binding"/>
    <property type="evidence" value="ECO:0007669"/>
    <property type="project" value="TreeGrafter"/>
</dbReference>
<dbReference type="PANTHER" id="PTHR30055:SF148">
    <property type="entry name" value="TETR-FAMILY TRANSCRIPTIONAL REGULATOR"/>
    <property type="match status" value="1"/>
</dbReference>
<dbReference type="Pfam" id="PF16859">
    <property type="entry name" value="TetR_C_11"/>
    <property type="match status" value="1"/>
</dbReference>
<proteinExistence type="predicted"/>
<accession>A0A6S6XXA1</accession>
<dbReference type="Gene3D" id="1.10.357.10">
    <property type="entry name" value="Tetracycline Repressor, domain 2"/>
    <property type="match status" value="1"/>
</dbReference>
<evidence type="ECO:0000256" key="3">
    <source>
        <dbReference type="ARBA" id="ARBA00023163"/>
    </source>
</evidence>
<dbReference type="Gene3D" id="1.10.10.60">
    <property type="entry name" value="Homeodomain-like"/>
    <property type="match status" value="1"/>
</dbReference>
<dbReference type="InterPro" id="IPR009057">
    <property type="entry name" value="Homeodomain-like_sf"/>
</dbReference>
<dbReference type="InterPro" id="IPR001647">
    <property type="entry name" value="HTH_TetR"/>
</dbReference>
<dbReference type="InterPro" id="IPR050109">
    <property type="entry name" value="HTH-type_TetR-like_transc_reg"/>
</dbReference>